<dbReference type="EMBL" id="JAKCXM010000252">
    <property type="protein sequence ID" value="KAJ0397433.1"/>
    <property type="molecule type" value="Genomic_DNA"/>
</dbReference>
<name>A0AAD5Q4P9_PYTIN</name>
<evidence type="ECO:0000313" key="1">
    <source>
        <dbReference type="EMBL" id="KAJ0397433.1"/>
    </source>
</evidence>
<sequence>MMPNGSAHAAAIAAINRCASAWPVDARPRRLSTSEAVRLSESSAQSCSSRWLSSVILLPFAPALRRGSPPTGPAALRAFVDLVAQLSATPRLQWRDQDASFWQTAFWSSCFEDQRVLWRYLLPLAETARHDSERPSFIIDLVHSRPAPDYLERFLGFLTAPTADVDHNLQQAVGGLRRLSTRSEVDIDFMIGESRRIEELRYVLEAFAAYDDSSSRVQLVVSGLSISHEQLELSPNEWSHLEAILAIDSPRAAAKHVK</sequence>
<accession>A0AAD5Q4P9</accession>
<gene>
    <name evidence="1" type="ORF">P43SY_009288</name>
</gene>
<reference evidence="1" key="1">
    <citation type="submission" date="2021-12" db="EMBL/GenBank/DDBJ databases">
        <title>Prjna785345.</title>
        <authorList>
            <person name="Rujirawat T."/>
            <person name="Krajaejun T."/>
        </authorList>
    </citation>
    <scope>NUCLEOTIDE SEQUENCE</scope>
    <source>
        <strain evidence="1">Pi057C3</strain>
    </source>
</reference>
<dbReference type="Proteomes" id="UP001209570">
    <property type="component" value="Unassembled WGS sequence"/>
</dbReference>
<keyword evidence="2" id="KW-1185">Reference proteome</keyword>
<protein>
    <submittedName>
        <fullName evidence="1">Uncharacterized protein</fullName>
    </submittedName>
</protein>
<dbReference type="AlphaFoldDB" id="A0AAD5Q4P9"/>
<proteinExistence type="predicted"/>
<evidence type="ECO:0000313" key="2">
    <source>
        <dbReference type="Proteomes" id="UP001209570"/>
    </source>
</evidence>
<organism evidence="1 2">
    <name type="scientific">Pythium insidiosum</name>
    <name type="common">Pythiosis disease agent</name>
    <dbReference type="NCBI Taxonomy" id="114742"/>
    <lineage>
        <taxon>Eukaryota</taxon>
        <taxon>Sar</taxon>
        <taxon>Stramenopiles</taxon>
        <taxon>Oomycota</taxon>
        <taxon>Peronosporomycetes</taxon>
        <taxon>Pythiales</taxon>
        <taxon>Pythiaceae</taxon>
        <taxon>Pythium</taxon>
    </lineage>
</organism>
<comment type="caution">
    <text evidence="1">The sequence shown here is derived from an EMBL/GenBank/DDBJ whole genome shotgun (WGS) entry which is preliminary data.</text>
</comment>